<dbReference type="GO" id="GO:0016787">
    <property type="term" value="F:hydrolase activity"/>
    <property type="evidence" value="ECO:0007669"/>
    <property type="project" value="UniProtKB-KW"/>
</dbReference>
<accession>A0A4R4YBT2</accession>
<sequence>MLRSVQCAESSEHCTDRSSSVIFFDSERWQARLDELRAAHGVPGAALAVLAGGTVHELAAGVLHRGTGVAARPGSVFLAGSLAKVYTATLVMQLADEGRLDLDAPVVSALPEFATPEPRATEAVTVRRLLSHTGGLTNDFTYDSGRGDDCLARYVAALREVPLDCPPGSALSYGSSGYVVLGRLVEVLTGLTWDRALRERLLDPLGLEHTMTLPEQAPRFRVAMGHIGADPAPVWDAMPRSAGPYGRIIVSAGDVARFARMHLDGGVAPGGARVLSERAVAAMRARHADSPDPWSMSADGWGLGWTLHDWDGVPGFGHDGSAVTQHAYLRVVPHAGVAVVLLANGGRFARLYADLCGELLAELAGVRLPPPFAPPAVPPEADMSALDGVYRRAGVVITVGGGRIRYEFVDGMEGLSPPLEAGLVPVSGNVFAASGGPFREDHVPVVFGALPDGTPCVYVSMRCAPKAE</sequence>
<name>A0A4R4YBT2_9ACTN</name>
<evidence type="ECO:0000313" key="2">
    <source>
        <dbReference type="EMBL" id="TDD41973.1"/>
    </source>
</evidence>
<dbReference type="OrthoDB" id="262125at2"/>
<reference evidence="2 3" key="1">
    <citation type="submission" date="2019-03" db="EMBL/GenBank/DDBJ databases">
        <title>Draft genome sequences of novel Actinobacteria.</title>
        <authorList>
            <person name="Sahin N."/>
            <person name="Ay H."/>
            <person name="Saygin H."/>
        </authorList>
    </citation>
    <scope>NUCLEOTIDE SEQUENCE [LARGE SCALE GENOMIC DNA]</scope>
    <source>
        <strain evidence="2 3">CH32</strain>
    </source>
</reference>
<dbReference type="Gene3D" id="3.40.710.10">
    <property type="entry name" value="DD-peptidase/beta-lactamase superfamily"/>
    <property type="match status" value="1"/>
</dbReference>
<protein>
    <submittedName>
        <fullName evidence="2">Class A beta-lactamase-related serine hydrolase</fullName>
    </submittedName>
</protein>
<organism evidence="2 3">
    <name type="scientific">Nonomuraea terrae</name>
    <dbReference type="NCBI Taxonomy" id="2530383"/>
    <lineage>
        <taxon>Bacteria</taxon>
        <taxon>Bacillati</taxon>
        <taxon>Actinomycetota</taxon>
        <taxon>Actinomycetes</taxon>
        <taxon>Streptosporangiales</taxon>
        <taxon>Streptosporangiaceae</taxon>
        <taxon>Nonomuraea</taxon>
    </lineage>
</organism>
<dbReference type="InterPro" id="IPR012338">
    <property type="entry name" value="Beta-lactam/transpept-like"/>
</dbReference>
<evidence type="ECO:0000313" key="3">
    <source>
        <dbReference type="Proteomes" id="UP000295302"/>
    </source>
</evidence>
<proteinExistence type="predicted"/>
<dbReference type="Proteomes" id="UP000295302">
    <property type="component" value="Unassembled WGS sequence"/>
</dbReference>
<keyword evidence="2" id="KW-0378">Hydrolase</keyword>
<dbReference type="InterPro" id="IPR050789">
    <property type="entry name" value="Diverse_Enzym_Activities"/>
</dbReference>
<dbReference type="InterPro" id="IPR001466">
    <property type="entry name" value="Beta-lactam-related"/>
</dbReference>
<feature type="domain" description="Beta-lactamase-related" evidence="1">
    <location>
        <begin position="30"/>
        <end position="347"/>
    </location>
</feature>
<dbReference type="PANTHER" id="PTHR43283">
    <property type="entry name" value="BETA-LACTAMASE-RELATED"/>
    <property type="match status" value="1"/>
</dbReference>
<dbReference type="Pfam" id="PF00144">
    <property type="entry name" value="Beta-lactamase"/>
    <property type="match status" value="1"/>
</dbReference>
<keyword evidence="3" id="KW-1185">Reference proteome</keyword>
<dbReference type="PANTHER" id="PTHR43283:SF3">
    <property type="entry name" value="BETA-LACTAMASE FAMILY PROTEIN (AFU_ORTHOLOGUE AFUA_5G07500)"/>
    <property type="match status" value="1"/>
</dbReference>
<dbReference type="EMBL" id="SMKQ01000134">
    <property type="protein sequence ID" value="TDD41973.1"/>
    <property type="molecule type" value="Genomic_DNA"/>
</dbReference>
<evidence type="ECO:0000259" key="1">
    <source>
        <dbReference type="Pfam" id="PF00144"/>
    </source>
</evidence>
<dbReference type="SUPFAM" id="SSF56601">
    <property type="entry name" value="beta-lactamase/transpeptidase-like"/>
    <property type="match status" value="1"/>
</dbReference>
<gene>
    <name evidence="2" type="ORF">E1286_31715</name>
</gene>
<dbReference type="AlphaFoldDB" id="A0A4R4YBT2"/>
<comment type="caution">
    <text evidence="2">The sequence shown here is derived from an EMBL/GenBank/DDBJ whole genome shotgun (WGS) entry which is preliminary data.</text>
</comment>